<keyword evidence="6" id="KW-0805">Transcription regulation</keyword>
<evidence type="ECO:0000256" key="9">
    <source>
        <dbReference type="PIRSR" id="PIRSR600760-2"/>
    </source>
</evidence>
<evidence type="ECO:0000256" key="6">
    <source>
        <dbReference type="ARBA" id="ARBA00022814"/>
    </source>
</evidence>
<evidence type="ECO:0000256" key="4">
    <source>
        <dbReference type="ARBA" id="ARBA00022723"/>
    </source>
</evidence>
<dbReference type="InterPro" id="IPR020550">
    <property type="entry name" value="Inositol_monophosphatase_CS"/>
</dbReference>
<dbReference type="GO" id="GO:0007165">
    <property type="term" value="P:signal transduction"/>
    <property type="evidence" value="ECO:0007669"/>
    <property type="project" value="TreeGrafter"/>
</dbReference>
<dbReference type="PRINTS" id="PR01959">
    <property type="entry name" value="SBIMPHPHTASE"/>
</dbReference>
<comment type="similarity">
    <text evidence="3 10">Belongs to the inositol monophosphatase superfamily.</text>
</comment>
<dbReference type="PANTHER" id="PTHR20854:SF4">
    <property type="entry name" value="INOSITOL-1-MONOPHOSPHATASE-RELATED"/>
    <property type="match status" value="1"/>
</dbReference>
<evidence type="ECO:0000256" key="10">
    <source>
        <dbReference type="RuleBase" id="RU364068"/>
    </source>
</evidence>
<dbReference type="GO" id="GO:0031564">
    <property type="term" value="P:transcription antitermination"/>
    <property type="evidence" value="ECO:0007669"/>
    <property type="project" value="UniProtKB-KW"/>
</dbReference>
<proteinExistence type="inferred from homology"/>
<dbReference type="FunFam" id="3.40.190.80:FF:000002">
    <property type="entry name" value="Inositol-1-monophosphatase"/>
    <property type="match status" value="1"/>
</dbReference>
<dbReference type="InterPro" id="IPR020583">
    <property type="entry name" value="Inositol_monoP_metal-BS"/>
</dbReference>
<dbReference type="STRING" id="1765967.BW247_08090"/>
<dbReference type="EMBL" id="CP019434">
    <property type="protein sequence ID" value="APZ43055.1"/>
    <property type="molecule type" value="Genomic_DNA"/>
</dbReference>
<dbReference type="InterPro" id="IPR022337">
    <property type="entry name" value="Inositol_monophosphatase_SuhB"/>
</dbReference>
<evidence type="ECO:0000256" key="8">
    <source>
        <dbReference type="ARBA" id="ARBA00058693"/>
    </source>
</evidence>
<dbReference type="SUPFAM" id="SSF56655">
    <property type="entry name" value="Carbohydrate phosphatase"/>
    <property type="match status" value="1"/>
</dbReference>
<evidence type="ECO:0000313" key="12">
    <source>
        <dbReference type="Proteomes" id="UP000243807"/>
    </source>
</evidence>
<protein>
    <recommendedName>
        <fullName evidence="10">Inositol-1-monophosphatase</fullName>
        <ecNumber evidence="10">3.1.3.25</ecNumber>
    </recommendedName>
</protein>
<dbReference type="InterPro" id="IPR033942">
    <property type="entry name" value="IMPase"/>
</dbReference>
<dbReference type="PROSITE" id="PS00630">
    <property type="entry name" value="IMP_2"/>
    <property type="match status" value="1"/>
</dbReference>
<dbReference type="AlphaFoldDB" id="A0A1P8UGU8"/>
<organism evidence="11 12">
    <name type="scientific">Acidihalobacter ferrooxydans</name>
    <dbReference type="NCBI Taxonomy" id="1765967"/>
    <lineage>
        <taxon>Bacteria</taxon>
        <taxon>Pseudomonadati</taxon>
        <taxon>Pseudomonadota</taxon>
        <taxon>Gammaproteobacteria</taxon>
        <taxon>Chromatiales</taxon>
        <taxon>Ectothiorhodospiraceae</taxon>
        <taxon>Acidihalobacter</taxon>
    </lineage>
</organism>
<keyword evidence="5 10" id="KW-0378">Hydrolase</keyword>
<dbReference type="InterPro" id="IPR000760">
    <property type="entry name" value="Inositol_monophosphatase-like"/>
</dbReference>
<gene>
    <name evidence="11" type="ORF">BW247_08090</name>
</gene>
<feature type="binding site" evidence="9">
    <location>
        <position position="82"/>
    </location>
    <ligand>
        <name>Mg(2+)</name>
        <dbReference type="ChEBI" id="CHEBI:18420"/>
        <label>1</label>
        <note>catalytic</note>
    </ligand>
</feature>
<keyword evidence="6" id="KW-0804">Transcription</keyword>
<dbReference type="FunFam" id="3.30.540.10:FF:000003">
    <property type="entry name" value="Inositol-1-monophosphatase"/>
    <property type="match status" value="1"/>
</dbReference>
<dbReference type="GO" id="GO:0046854">
    <property type="term" value="P:phosphatidylinositol phosphate biosynthetic process"/>
    <property type="evidence" value="ECO:0007669"/>
    <property type="project" value="InterPro"/>
</dbReference>
<comment type="catalytic activity">
    <reaction evidence="1 10">
        <text>a myo-inositol phosphate + H2O = myo-inositol + phosphate</text>
        <dbReference type="Rhea" id="RHEA:24056"/>
        <dbReference type="ChEBI" id="CHEBI:15377"/>
        <dbReference type="ChEBI" id="CHEBI:17268"/>
        <dbReference type="ChEBI" id="CHEBI:43474"/>
        <dbReference type="ChEBI" id="CHEBI:84139"/>
        <dbReference type="EC" id="3.1.3.25"/>
    </reaction>
</comment>
<dbReference type="PROSITE" id="PS00629">
    <property type="entry name" value="IMP_1"/>
    <property type="match status" value="1"/>
</dbReference>
<dbReference type="EC" id="3.1.3.25" evidence="10"/>
<keyword evidence="7 9" id="KW-0460">Magnesium</keyword>
<accession>A0A1P8UGU8</accession>
<reference evidence="11 12" key="1">
    <citation type="submission" date="2017-01" db="EMBL/GenBank/DDBJ databases">
        <title>Draft sequence of Acidihalobacter ferrooxidans strain DSM 14175 (strain V8).</title>
        <authorList>
            <person name="Khaleque H.N."/>
            <person name="Ramsay J.P."/>
            <person name="Murphy R.J.T."/>
            <person name="Kaksonen A.H."/>
            <person name="Boxall N.J."/>
            <person name="Watkin E.L.J."/>
        </authorList>
    </citation>
    <scope>NUCLEOTIDE SEQUENCE [LARGE SCALE GENOMIC DNA]</scope>
    <source>
        <strain evidence="11 12">V8</strain>
    </source>
</reference>
<dbReference type="GO" id="GO:0046872">
    <property type="term" value="F:metal ion binding"/>
    <property type="evidence" value="ECO:0007669"/>
    <property type="project" value="UniProtKB-KW"/>
</dbReference>
<comment type="cofactor">
    <cofactor evidence="2 9 10">
        <name>Mg(2+)</name>
        <dbReference type="ChEBI" id="CHEBI:18420"/>
    </cofactor>
</comment>
<dbReference type="CDD" id="cd01639">
    <property type="entry name" value="IMPase"/>
    <property type="match status" value="1"/>
</dbReference>
<evidence type="ECO:0000256" key="2">
    <source>
        <dbReference type="ARBA" id="ARBA00001946"/>
    </source>
</evidence>
<dbReference type="GO" id="GO:0006020">
    <property type="term" value="P:inositol metabolic process"/>
    <property type="evidence" value="ECO:0007669"/>
    <property type="project" value="TreeGrafter"/>
</dbReference>
<keyword evidence="12" id="KW-1185">Reference proteome</keyword>
<dbReference type="PANTHER" id="PTHR20854">
    <property type="entry name" value="INOSITOL MONOPHOSPHATASE"/>
    <property type="match status" value="1"/>
</dbReference>
<dbReference type="Proteomes" id="UP000243807">
    <property type="component" value="Chromosome"/>
</dbReference>
<evidence type="ECO:0000256" key="3">
    <source>
        <dbReference type="ARBA" id="ARBA00009759"/>
    </source>
</evidence>
<feature type="binding site" evidence="9">
    <location>
        <position position="85"/>
    </location>
    <ligand>
        <name>Mg(2+)</name>
        <dbReference type="ChEBI" id="CHEBI:18420"/>
        <label>1</label>
        <note>catalytic</note>
    </ligand>
</feature>
<feature type="binding site" evidence="9">
    <location>
        <position position="210"/>
    </location>
    <ligand>
        <name>Mg(2+)</name>
        <dbReference type="ChEBI" id="CHEBI:18420"/>
        <label>1</label>
        <note>catalytic</note>
    </ligand>
</feature>
<comment type="function">
    <text evidence="8">Part of the processive rRNA transcription and antitermination complex (rrnTAC). The complex forms an RNA-chaperone ring around the RNA exit tunnel of RNA polymerase (RNAP). It supports rapid transcription and antitermination of rRNA operons, cotranscriptional rRNA folding, and annealing of distal rRNA regions to allow correct ribosome biogenesis. This subunit may play a central role in organizing the structure.</text>
</comment>
<dbReference type="Gene3D" id="3.40.190.80">
    <property type="match status" value="1"/>
</dbReference>
<dbReference type="Pfam" id="PF00459">
    <property type="entry name" value="Inositol_P"/>
    <property type="match status" value="1"/>
</dbReference>
<dbReference type="OrthoDB" id="9785695at2"/>
<sequence>MHPFLNTAVKAARIAGSFIQRHADRLDTLTVEKKQRNDFVSEVDRQAEDSIIRTLRKAYPSHAILAEESGHSGDGEYQWIIDPLDGTTNYLHGIPHYAVSIALRYRNRIEHAVVYDPAKDEMFSASRGAGATLNNRRIRVSSCKTLEGALLGTGIPFREDQDIDSYMGSLRAFLGPIAGIRRPGSAALDLAYVAAGRFDGYWEAGLHPWDIAAGVLLVREAGGLVTDFEADDHYLDSGNVIAASPKLLKPMLAAVHPHLGKAAQKK</sequence>
<evidence type="ECO:0000256" key="7">
    <source>
        <dbReference type="ARBA" id="ARBA00022842"/>
    </source>
</evidence>
<dbReference type="KEGG" id="afy:BW247_08090"/>
<dbReference type="Gene3D" id="3.30.540.10">
    <property type="entry name" value="Fructose-1,6-Bisphosphatase, subunit A, domain 1"/>
    <property type="match status" value="1"/>
</dbReference>
<evidence type="ECO:0000256" key="1">
    <source>
        <dbReference type="ARBA" id="ARBA00001033"/>
    </source>
</evidence>
<dbReference type="PRINTS" id="PR00377">
    <property type="entry name" value="IMPHPHTASES"/>
</dbReference>
<keyword evidence="4 9" id="KW-0479">Metal-binding</keyword>
<feature type="binding site" evidence="9">
    <location>
        <position position="67"/>
    </location>
    <ligand>
        <name>Mg(2+)</name>
        <dbReference type="ChEBI" id="CHEBI:18420"/>
        <label>1</label>
        <note>catalytic</note>
    </ligand>
</feature>
<keyword evidence="6" id="KW-0889">Transcription antitermination</keyword>
<evidence type="ECO:0000256" key="5">
    <source>
        <dbReference type="ARBA" id="ARBA00022801"/>
    </source>
</evidence>
<dbReference type="GO" id="GO:0008934">
    <property type="term" value="F:inositol monophosphate 1-phosphatase activity"/>
    <property type="evidence" value="ECO:0007669"/>
    <property type="project" value="InterPro"/>
</dbReference>
<feature type="binding site" evidence="9">
    <location>
        <position position="84"/>
    </location>
    <ligand>
        <name>Mg(2+)</name>
        <dbReference type="ChEBI" id="CHEBI:18420"/>
        <label>1</label>
        <note>catalytic</note>
    </ligand>
</feature>
<evidence type="ECO:0000313" key="11">
    <source>
        <dbReference type="EMBL" id="APZ43055.1"/>
    </source>
</evidence>
<name>A0A1P8UGU8_9GAMM</name>
<dbReference type="RefSeq" id="WP_076836703.1">
    <property type="nucleotide sequence ID" value="NZ_CP019434.1"/>
</dbReference>